<reference evidence="1" key="1">
    <citation type="journal article" name="BMC Genomics">
        <title>Long-read sequencing and de novo genome assembly of marine medaka (Oryzias melastigma).</title>
        <authorList>
            <person name="Liang P."/>
            <person name="Saqib H.S.A."/>
            <person name="Ni X."/>
            <person name="Shen Y."/>
        </authorList>
    </citation>
    <scope>NUCLEOTIDE SEQUENCE</scope>
    <source>
        <strain evidence="1">Bigg-433</strain>
    </source>
</reference>
<dbReference type="EMBL" id="WKFB01000404">
    <property type="protein sequence ID" value="KAF6724038.1"/>
    <property type="molecule type" value="Genomic_DNA"/>
</dbReference>
<evidence type="ECO:0000313" key="2">
    <source>
        <dbReference type="Proteomes" id="UP000646548"/>
    </source>
</evidence>
<protein>
    <submittedName>
        <fullName evidence="1">Uncharacterized protein</fullName>
    </submittedName>
</protein>
<evidence type="ECO:0000313" key="1">
    <source>
        <dbReference type="EMBL" id="KAF6724038.1"/>
    </source>
</evidence>
<comment type="caution">
    <text evidence="1">The sequence shown here is derived from an EMBL/GenBank/DDBJ whole genome shotgun (WGS) entry which is preliminary data.</text>
</comment>
<dbReference type="Proteomes" id="UP000646548">
    <property type="component" value="Unassembled WGS sequence"/>
</dbReference>
<sequence length="100" mass="11216">MHDRTVFRNEHRTKLFVSTSYRNVSEPVIWTEPSGSKAPHAEAAPAESSPSVLMLLRVQLFMDQTTNRASVLLAEIPHIPGRSQCNSSVLLWKNWSGSEP</sequence>
<gene>
    <name evidence="1" type="ORF">FQA47_003482</name>
</gene>
<name>A0A834C8I3_ORYME</name>
<proteinExistence type="predicted"/>
<dbReference type="AlphaFoldDB" id="A0A834C8I3"/>
<accession>A0A834C8I3</accession>
<organism evidence="1 2">
    <name type="scientific">Oryzias melastigma</name>
    <name type="common">Marine medaka</name>
    <dbReference type="NCBI Taxonomy" id="30732"/>
    <lineage>
        <taxon>Eukaryota</taxon>
        <taxon>Metazoa</taxon>
        <taxon>Chordata</taxon>
        <taxon>Craniata</taxon>
        <taxon>Vertebrata</taxon>
        <taxon>Euteleostomi</taxon>
        <taxon>Actinopterygii</taxon>
        <taxon>Neopterygii</taxon>
        <taxon>Teleostei</taxon>
        <taxon>Neoteleostei</taxon>
        <taxon>Acanthomorphata</taxon>
        <taxon>Ovalentaria</taxon>
        <taxon>Atherinomorphae</taxon>
        <taxon>Beloniformes</taxon>
        <taxon>Adrianichthyidae</taxon>
        <taxon>Oryziinae</taxon>
        <taxon>Oryzias</taxon>
    </lineage>
</organism>